<keyword evidence="2" id="KW-0560">Oxidoreductase</keyword>
<dbReference type="PROSITE" id="PS00061">
    <property type="entry name" value="ADH_SHORT"/>
    <property type="match status" value="1"/>
</dbReference>
<organism evidence="3 4">
    <name type="scientific">Saccharothrix coeruleofusca</name>
    <dbReference type="NCBI Taxonomy" id="33919"/>
    <lineage>
        <taxon>Bacteria</taxon>
        <taxon>Bacillati</taxon>
        <taxon>Actinomycetota</taxon>
        <taxon>Actinomycetes</taxon>
        <taxon>Pseudonocardiales</taxon>
        <taxon>Pseudonocardiaceae</taxon>
        <taxon>Saccharothrix</taxon>
    </lineage>
</organism>
<dbReference type="Proteomes" id="UP000639606">
    <property type="component" value="Unassembled WGS sequence"/>
</dbReference>
<comment type="similarity">
    <text evidence="1">Belongs to the short-chain dehydrogenases/reductases (SDR) family.</text>
</comment>
<evidence type="ECO:0000256" key="2">
    <source>
        <dbReference type="ARBA" id="ARBA00023002"/>
    </source>
</evidence>
<protein>
    <submittedName>
        <fullName evidence="3">Oxidoreductase</fullName>
    </submittedName>
</protein>
<evidence type="ECO:0000256" key="1">
    <source>
        <dbReference type="ARBA" id="ARBA00006484"/>
    </source>
</evidence>
<dbReference type="InterPro" id="IPR051122">
    <property type="entry name" value="SDR_DHRS6-like"/>
</dbReference>
<dbReference type="EMBL" id="BMRG01000002">
    <property type="protein sequence ID" value="GGP42768.1"/>
    <property type="molecule type" value="Genomic_DNA"/>
</dbReference>
<dbReference type="GO" id="GO:0016491">
    <property type="term" value="F:oxidoreductase activity"/>
    <property type="evidence" value="ECO:0007669"/>
    <property type="project" value="UniProtKB-KW"/>
</dbReference>
<accession>A0A918AIT8</accession>
<comment type="caution">
    <text evidence="3">The sequence shown here is derived from an EMBL/GenBank/DDBJ whole genome shotgun (WGS) entry which is preliminary data.</text>
</comment>
<evidence type="ECO:0000313" key="4">
    <source>
        <dbReference type="Proteomes" id="UP000639606"/>
    </source>
</evidence>
<dbReference type="CDD" id="cd05233">
    <property type="entry name" value="SDR_c"/>
    <property type="match status" value="1"/>
</dbReference>
<dbReference type="Gene3D" id="3.40.50.720">
    <property type="entry name" value="NAD(P)-binding Rossmann-like Domain"/>
    <property type="match status" value="1"/>
</dbReference>
<reference evidence="3" key="1">
    <citation type="journal article" date="2014" name="Int. J. Syst. Evol. Microbiol.">
        <title>Complete genome sequence of Corynebacterium casei LMG S-19264T (=DSM 44701T), isolated from a smear-ripened cheese.</title>
        <authorList>
            <consortium name="US DOE Joint Genome Institute (JGI-PGF)"/>
            <person name="Walter F."/>
            <person name="Albersmeier A."/>
            <person name="Kalinowski J."/>
            <person name="Ruckert C."/>
        </authorList>
    </citation>
    <scope>NUCLEOTIDE SEQUENCE</scope>
    <source>
        <strain evidence="3">JCM 3313</strain>
    </source>
</reference>
<dbReference type="PRINTS" id="PR00080">
    <property type="entry name" value="SDRFAMILY"/>
</dbReference>
<dbReference type="PANTHER" id="PTHR43477">
    <property type="entry name" value="DIHYDROANTICAPSIN 7-DEHYDROGENASE"/>
    <property type="match status" value="1"/>
</dbReference>
<sequence>MGQLDGRTALVTGATSGIGLASAKALAAEGAFVFVTGRRQQALEQLVAEIGDAATGIRADVSDLGELDRVMDTIRDSGRGLDILFANAGIGEFARLGEITWEHYTRTFNTNVGGVVFTVQKALPLLSDGSSVILCGSNIDVKASPAMSVYAATKGAIRSFTRSWAAELADRRIRVNAVGPGPTETPGLNGLAANAEAVEQLHEDLRTQVPMNRLGRPEEIADAVVFLASDRSTFMTGTEIYVDGGASQV</sequence>
<dbReference type="InterPro" id="IPR036291">
    <property type="entry name" value="NAD(P)-bd_dom_sf"/>
</dbReference>
<dbReference type="AlphaFoldDB" id="A0A918AIT8"/>
<keyword evidence="4" id="KW-1185">Reference proteome</keyword>
<gene>
    <name evidence="3" type="ORF">GCM10010185_12860</name>
</gene>
<dbReference type="PANTHER" id="PTHR43477:SF1">
    <property type="entry name" value="DIHYDROANTICAPSIN 7-DEHYDROGENASE"/>
    <property type="match status" value="1"/>
</dbReference>
<evidence type="ECO:0000313" key="3">
    <source>
        <dbReference type="EMBL" id="GGP42768.1"/>
    </source>
</evidence>
<dbReference type="InterPro" id="IPR020904">
    <property type="entry name" value="Sc_DH/Rdtase_CS"/>
</dbReference>
<proteinExistence type="inferred from homology"/>
<dbReference type="RefSeq" id="WP_189222121.1">
    <property type="nucleotide sequence ID" value="NZ_BMRG01000002.1"/>
</dbReference>
<dbReference type="PRINTS" id="PR00081">
    <property type="entry name" value="GDHRDH"/>
</dbReference>
<dbReference type="FunFam" id="3.40.50.720:FF:000084">
    <property type="entry name" value="Short-chain dehydrogenase reductase"/>
    <property type="match status" value="1"/>
</dbReference>
<dbReference type="SUPFAM" id="SSF51735">
    <property type="entry name" value="NAD(P)-binding Rossmann-fold domains"/>
    <property type="match status" value="1"/>
</dbReference>
<dbReference type="InterPro" id="IPR002347">
    <property type="entry name" value="SDR_fam"/>
</dbReference>
<dbReference type="Pfam" id="PF13561">
    <property type="entry name" value="adh_short_C2"/>
    <property type="match status" value="1"/>
</dbReference>
<reference evidence="3" key="2">
    <citation type="submission" date="2020-09" db="EMBL/GenBank/DDBJ databases">
        <authorList>
            <person name="Sun Q."/>
            <person name="Ohkuma M."/>
        </authorList>
    </citation>
    <scope>NUCLEOTIDE SEQUENCE</scope>
    <source>
        <strain evidence="3">JCM 3313</strain>
    </source>
</reference>
<name>A0A918AIT8_9PSEU</name>